<evidence type="ECO:0000256" key="1">
    <source>
        <dbReference type="ARBA" id="ARBA00001970"/>
    </source>
</evidence>
<dbReference type="Pfam" id="PF20628">
    <property type="entry name" value="Dyp_perox_C"/>
    <property type="match status" value="1"/>
</dbReference>
<feature type="domain" description="Dyp-type peroxidase C-terminal" evidence="6">
    <location>
        <begin position="129"/>
        <end position="283"/>
    </location>
</feature>
<evidence type="ECO:0000256" key="4">
    <source>
        <dbReference type="ARBA" id="ARBA00023002"/>
    </source>
</evidence>
<comment type="caution">
    <text evidence="7">The sequence shown here is derived from an EMBL/GenBank/DDBJ whole genome shotgun (WGS) entry which is preliminary data.</text>
</comment>
<accession>A0A9E5T260</accession>
<comment type="cofactor">
    <cofactor evidence="1">
        <name>heme b</name>
        <dbReference type="ChEBI" id="CHEBI:60344"/>
    </cofactor>
</comment>
<dbReference type="PANTHER" id="PTHR30521">
    <property type="entry name" value="DEFERROCHELATASE/PEROXIDASE"/>
    <property type="match status" value="1"/>
</dbReference>
<evidence type="ECO:0000313" key="7">
    <source>
        <dbReference type="EMBL" id="NHO68160.1"/>
    </source>
</evidence>
<reference evidence="7" key="1">
    <citation type="submission" date="2020-03" db="EMBL/GenBank/DDBJ databases">
        <authorList>
            <person name="Guo F."/>
        </authorList>
    </citation>
    <scope>NUCLEOTIDE SEQUENCE</scope>
    <source>
        <strain evidence="7">JCM 30134</strain>
    </source>
</reference>
<evidence type="ECO:0000256" key="5">
    <source>
        <dbReference type="ARBA" id="ARBA00023004"/>
    </source>
</evidence>
<sequence>MASPQSGILASVPTHGCYLSFNRAAGVKPDVIRSLLVRLAPEVDGESLVLGLGAPLMQALDAQVPGLKTFPSLMFSGVSVPVTQCDLWLWLREGDDGELFHRAAGLIALLADGFDMMHRVDGFKHRGGRDLTGYVDGTENPTGDDALAAAVTDEAVPGLQGSSFVAVQLWQHDFDAFHRLGAAEKDNLVGRRLKDNVEFDAPPSAHVKRTAQEDFAPEAFVLRRSTSWREGTDGGLHFVAFGCSFYAFEAQMKRMMGADDGIVDGMFQISRPLTGEYYWCPPMTGQQLDLSLLGL</sequence>
<name>A0A9E5T260_9GAMM</name>
<evidence type="ECO:0000256" key="3">
    <source>
        <dbReference type="ARBA" id="ARBA00022723"/>
    </source>
</evidence>
<dbReference type="GO" id="GO:0020037">
    <property type="term" value="F:heme binding"/>
    <property type="evidence" value="ECO:0007669"/>
    <property type="project" value="InterPro"/>
</dbReference>
<keyword evidence="8" id="KW-1185">Reference proteome</keyword>
<gene>
    <name evidence="7" type="ORF">G8770_21635</name>
</gene>
<keyword evidence="4" id="KW-0560">Oxidoreductase</keyword>
<dbReference type="AlphaFoldDB" id="A0A9E5T260"/>
<keyword evidence="3" id="KW-0479">Metal-binding</keyword>
<dbReference type="InterPro" id="IPR011008">
    <property type="entry name" value="Dimeric_a/b-barrel"/>
</dbReference>
<dbReference type="PROSITE" id="PS51404">
    <property type="entry name" value="DYP_PEROXIDASE"/>
    <property type="match status" value="1"/>
</dbReference>
<dbReference type="NCBIfam" id="TIGR01413">
    <property type="entry name" value="Dyp_perox_fam"/>
    <property type="match status" value="1"/>
</dbReference>
<proteinExistence type="predicted"/>
<dbReference type="GO" id="GO:0005829">
    <property type="term" value="C:cytosol"/>
    <property type="evidence" value="ECO:0007669"/>
    <property type="project" value="TreeGrafter"/>
</dbReference>
<dbReference type="PANTHER" id="PTHR30521:SF0">
    <property type="entry name" value="DYP-TYPE PEROXIDASE FAMILY PROTEIN"/>
    <property type="match status" value="1"/>
</dbReference>
<evidence type="ECO:0000256" key="2">
    <source>
        <dbReference type="ARBA" id="ARBA00022559"/>
    </source>
</evidence>
<dbReference type="RefSeq" id="WP_167191897.1">
    <property type="nucleotide sequence ID" value="NZ_JAAONZ010000025.1"/>
</dbReference>
<dbReference type="SUPFAM" id="SSF54909">
    <property type="entry name" value="Dimeric alpha+beta barrel"/>
    <property type="match status" value="1"/>
</dbReference>
<keyword evidence="5" id="KW-0408">Iron</keyword>
<organism evidence="7 8">
    <name type="scientific">Pseudomaricurvus hydrocarbonicus</name>
    <dbReference type="NCBI Taxonomy" id="1470433"/>
    <lineage>
        <taxon>Bacteria</taxon>
        <taxon>Pseudomonadati</taxon>
        <taxon>Pseudomonadota</taxon>
        <taxon>Gammaproteobacteria</taxon>
        <taxon>Cellvibrionales</taxon>
        <taxon>Cellvibrionaceae</taxon>
        <taxon>Pseudomaricurvus</taxon>
    </lineage>
</organism>
<dbReference type="GO" id="GO:0046872">
    <property type="term" value="F:metal ion binding"/>
    <property type="evidence" value="ECO:0007669"/>
    <property type="project" value="UniProtKB-KW"/>
</dbReference>
<dbReference type="InterPro" id="IPR006314">
    <property type="entry name" value="Dyp_peroxidase"/>
</dbReference>
<evidence type="ECO:0000259" key="6">
    <source>
        <dbReference type="Pfam" id="PF20628"/>
    </source>
</evidence>
<dbReference type="Proteomes" id="UP000787472">
    <property type="component" value="Unassembled WGS sequence"/>
</dbReference>
<protein>
    <submittedName>
        <fullName evidence="7">Dyp-type peroxidase</fullName>
    </submittedName>
</protein>
<keyword evidence="2 7" id="KW-0575">Peroxidase</keyword>
<dbReference type="EMBL" id="JAAONZ010000025">
    <property type="protein sequence ID" value="NHO68160.1"/>
    <property type="molecule type" value="Genomic_DNA"/>
</dbReference>
<dbReference type="GO" id="GO:0004601">
    <property type="term" value="F:peroxidase activity"/>
    <property type="evidence" value="ECO:0007669"/>
    <property type="project" value="UniProtKB-KW"/>
</dbReference>
<dbReference type="InterPro" id="IPR048328">
    <property type="entry name" value="Dyp_perox_C"/>
</dbReference>
<evidence type="ECO:0000313" key="8">
    <source>
        <dbReference type="Proteomes" id="UP000787472"/>
    </source>
</evidence>